<evidence type="ECO:0000313" key="2">
    <source>
        <dbReference type="EMBL" id="QED39023.1"/>
    </source>
</evidence>
<gene>
    <name evidence="2" type="ORF">FK178_00750</name>
</gene>
<keyword evidence="3" id="KW-1185">Reference proteome</keyword>
<dbReference type="GO" id="GO:0003755">
    <property type="term" value="F:peptidyl-prolyl cis-trans isomerase activity"/>
    <property type="evidence" value="ECO:0007669"/>
    <property type="project" value="InterPro"/>
</dbReference>
<name>A0A5B8YQM8_9FLAO</name>
<dbReference type="PROSITE" id="PS51257">
    <property type="entry name" value="PROKAR_LIPOPROTEIN"/>
    <property type="match status" value="1"/>
</dbReference>
<dbReference type="EMBL" id="CP042476">
    <property type="protein sequence ID" value="QED39023.1"/>
    <property type="molecule type" value="Genomic_DNA"/>
</dbReference>
<feature type="region of interest" description="Disordered" evidence="1">
    <location>
        <begin position="249"/>
        <end position="321"/>
    </location>
</feature>
<reference evidence="2 3" key="1">
    <citation type="submission" date="2019-08" db="EMBL/GenBank/DDBJ databases">
        <title>Antarcticibacterium arcticum sp. nov., a bacterium isolated from marine sediment of the Canadian Beaufort Sea.</title>
        <authorList>
            <person name="Lee Y.M."/>
            <person name="Baek K."/>
            <person name="Lee D.-H."/>
            <person name="Shin S.C."/>
            <person name="Jin Y.K."/>
            <person name="Park Y."/>
        </authorList>
    </citation>
    <scope>NUCLEOTIDE SEQUENCE [LARGE SCALE GENOMIC DNA]</scope>
    <source>
        <strain evidence="2 3">PAMC 28998</strain>
    </source>
</reference>
<sequence length="321" mass="35718">MRLSRLFFMSVLTGTFFIACNKDDDEIEEIPPRDKGEQAIEDDAILKSYLETHFYNYEDFQNPPANFDYVVRFDTIAGVNANKTPISESPLLSTKVVSRDDISYNMYILKVREGVGRQPKFADSTFVTYQGSLANRTIFESNTVVPSWFDLPGYVAYDSQGRLSRFGGSIAGFSEGLVEFKEGSGFVVNPDNTIKWNNDFGVGAIFFPSGLGYFNSSPMGSTIPAYSPLIFSFNLLRAVEADHDNDGIPSWMEDLDGDENLFNDDTNKNGLPNHSDPDDDGDGTSTRKEIIIHPDGTLEFPDTSGNGIPNYLDPDSFEELP</sequence>
<evidence type="ECO:0000313" key="3">
    <source>
        <dbReference type="Proteomes" id="UP000321954"/>
    </source>
</evidence>
<dbReference type="KEGG" id="anp:FK178_00750"/>
<dbReference type="Proteomes" id="UP000321954">
    <property type="component" value="Chromosome"/>
</dbReference>
<dbReference type="InterPro" id="IPR028974">
    <property type="entry name" value="TSP_type-3_rpt"/>
</dbReference>
<proteinExistence type="predicted"/>
<protein>
    <submittedName>
        <fullName evidence="2">Uncharacterized protein</fullName>
    </submittedName>
</protein>
<dbReference type="SUPFAM" id="SSF103647">
    <property type="entry name" value="TSP type-3 repeat"/>
    <property type="match status" value="1"/>
</dbReference>
<dbReference type="SUPFAM" id="SSF54534">
    <property type="entry name" value="FKBP-like"/>
    <property type="match status" value="1"/>
</dbReference>
<organism evidence="2 3">
    <name type="scientific">Antarcticibacterium arcticum</name>
    <dbReference type="NCBI Taxonomy" id="2585771"/>
    <lineage>
        <taxon>Bacteria</taxon>
        <taxon>Pseudomonadati</taxon>
        <taxon>Bacteroidota</taxon>
        <taxon>Flavobacteriia</taxon>
        <taxon>Flavobacteriales</taxon>
        <taxon>Flavobacteriaceae</taxon>
        <taxon>Antarcticibacterium</taxon>
    </lineage>
</organism>
<accession>A0A5B8YQM8</accession>
<dbReference type="GO" id="GO:0005509">
    <property type="term" value="F:calcium ion binding"/>
    <property type="evidence" value="ECO:0007669"/>
    <property type="project" value="InterPro"/>
</dbReference>
<dbReference type="InterPro" id="IPR046357">
    <property type="entry name" value="PPIase_dom_sf"/>
</dbReference>
<dbReference type="AlphaFoldDB" id="A0A5B8YQM8"/>
<dbReference type="OrthoDB" id="1424215at2"/>
<feature type="compositionally biased region" description="Acidic residues" evidence="1">
    <location>
        <begin position="253"/>
        <end position="262"/>
    </location>
</feature>
<dbReference type="Gene3D" id="3.10.50.40">
    <property type="match status" value="1"/>
</dbReference>
<evidence type="ECO:0000256" key="1">
    <source>
        <dbReference type="SAM" id="MobiDB-lite"/>
    </source>
</evidence>